<feature type="transmembrane region" description="Helical" evidence="2">
    <location>
        <begin position="52"/>
        <end position="71"/>
    </location>
</feature>
<evidence type="ECO:0000256" key="2">
    <source>
        <dbReference type="SAM" id="Phobius"/>
    </source>
</evidence>
<name>A0A0F6YQ50_9CAUD</name>
<dbReference type="RefSeq" id="YP_009210874.1">
    <property type="nucleotide sequence ID" value="NC_028934.1"/>
</dbReference>
<evidence type="ECO:0000313" key="4">
    <source>
        <dbReference type="Proteomes" id="UP000203101"/>
    </source>
</evidence>
<protein>
    <submittedName>
        <fullName evidence="3">Uncharacterized protein</fullName>
    </submittedName>
</protein>
<evidence type="ECO:0000256" key="1">
    <source>
        <dbReference type="SAM" id="MobiDB-lite"/>
    </source>
</evidence>
<gene>
    <name evidence="3" type="primary">18</name>
    <name evidence="3" type="ORF">SEA_VINCENZO_18</name>
</gene>
<dbReference type="Proteomes" id="UP000203101">
    <property type="component" value="Segment"/>
</dbReference>
<accession>A0A0F6YQ50</accession>
<keyword evidence="2" id="KW-1133">Transmembrane helix</keyword>
<sequence>MTAVLELVYSFPFATGLVVGVVGQRAYAHGVAKYQDVHHPLPSGRHRKVPGISRVWVAGLVLLATLGYVLLQTGQTEAKYRGLARSMYDCQREFNQALKARSQITTENDRISTQQRDLFTALDEAAGTLVDRQLNPPADIAALPMDSPRRLAWNEDVARVYYQRTSKLRGQIADLRAEQTRLQHERAAHPLPEPTCGSTPPGA</sequence>
<organism evidence="3 4">
    <name type="scientific">Mycobacterium phage Vincenzo</name>
    <dbReference type="NCBI Taxonomy" id="1647301"/>
    <lineage>
        <taxon>Viruses</taxon>
        <taxon>Duplodnaviria</taxon>
        <taxon>Heunggongvirae</taxon>
        <taxon>Uroviricota</taxon>
        <taxon>Caudoviricetes</taxon>
        <taxon>Bclasvirinae</taxon>
        <taxon>Coopervirus</taxon>
        <taxon>Coopervirus vincenzo</taxon>
    </lineage>
</organism>
<dbReference type="EMBL" id="KR080194">
    <property type="protein sequence ID" value="AKF14280.1"/>
    <property type="molecule type" value="Genomic_DNA"/>
</dbReference>
<keyword evidence="4" id="KW-1185">Reference proteome</keyword>
<evidence type="ECO:0000313" key="3">
    <source>
        <dbReference type="EMBL" id="AKF14280.1"/>
    </source>
</evidence>
<proteinExistence type="predicted"/>
<keyword evidence="2" id="KW-0812">Transmembrane</keyword>
<reference evidence="3 4" key="1">
    <citation type="journal article" date="2015" name="Genome Announc.">
        <title>Genome Sequences of Mycobacteriophages AlanGrant, Baee, Corofin, OrangeOswald, and Vincenzo, New Members of Cluster B.</title>
        <authorList>
            <person name="Pope W.H."/>
            <person name="Carbonara M.E."/>
            <person name="Cioffi H.M."/>
            <person name="Cruz T."/>
            <person name="Dang B.Q."/>
            <person name="Doyle A.N."/>
            <person name="Fan O.H."/>
            <person name="Gallagher M."/>
            <person name="Gentile G.M."/>
            <person name="German B.A."/>
            <person name="Farrell M.E."/>
            <person name="Gerwig M."/>
            <person name="Hunter K.L."/>
            <person name="Lefever V.E."/>
            <person name="Marfisi N.A."/>
            <person name="McDonnell J.E."/>
            <person name="Monga J.K."/>
            <person name="Quiroz K.G."/>
            <person name="Pong A.C."/>
            <person name="Rimple P.A."/>
            <person name="Situ M."/>
            <person name="Sohnen P.C."/>
            <person name="Stockinger A.N."/>
            <person name="Thompson P.K."/>
            <person name="Torchio N.M."/>
            <person name="Toner C.L."/>
            <person name="Ulbrich M.C."/>
            <person name="Vohra N.I."/>
            <person name="Zakir A."/>
            <person name="Adkins N.L."/>
            <person name="Brown B.R."/>
            <person name="Churilla B.M."/>
            <person name="Kramer Z.J."/>
            <person name="Lapin J.S."/>
            <person name="Montgomery M.T."/>
            <person name="Prout A.K."/>
            <person name="Grubb S.R."/>
            <person name="Warner M.H."/>
            <person name="Bowman C.A."/>
            <person name="Russell D.A."/>
            <person name="Hatfull G.F."/>
        </authorList>
    </citation>
    <scope>NUCLEOTIDE SEQUENCE [LARGE SCALE GENOMIC DNA]</scope>
</reference>
<dbReference type="KEGG" id="vg:26637321"/>
<keyword evidence="2" id="KW-0472">Membrane</keyword>
<dbReference type="GeneID" id="26637321"/>
<dbReference type="OrthoDB" id="12267at10239"/>
<feature type="region of interest" description="Disordered" evidence="1">
    <location>
        <begin position="184"/>
        <end position="203"/>
    </location>
</feature>